<dbReference type="KEGG" id="ang:An17g01210"/>
<dbReference type="RefSeq" id="XP_059602811.1">
    <property type="nucleotide sequence ID" value="XM_059745453.1"/>
</dbReference>
<dbReference type="AlphaFoldDB" id="A0AAJ8E134"/>
<gene>
    <name evidence="1" type="ORF">An17g01210</name>
</gene>
<dbReference type="VEuPathDB" id="FungiDB:An17g01210"/>
<organism evidence="1">
    <name type="scientific">Aspergillus niger</name>
    <dbReference type="NCBI Taxonomy" id="5061"/>
    <lineage>
        <taxon>Eukaryota</taxon>
        <taxon>Fungi</taxon>
        <taxon>Dikarya</taxon>
        <taxon>Ascomycota</taxon>
        <taxon>Pezizomycotina</taxon>
        <taxon>Eurotiomycetes</taxon>
        <taxon>Eurotiomycetidae</taxon>
        <taxon>Eurotiales</taxon>
        <taxon>Aspergillaceae</taxon>
        <taxon>Aspergillus</taxon>
        <taxon>Aspergillus subgen. Circumdati</taxon>
    </lineage>
</organism>
<reference evidence="1" key="1">
    <citation type="submission" date="2025-02" db="EMBL/GenBank/DDBJ databases">
        <authorList>
            <consortium name="NCBI Genome Project"/>
        </authorList>
    </citation>
    <scope>NUCLEOTIDE SEQUENCE</scope>
</reference>
<protein>
    <submittedName>
        <fullName evidence="1">Uncharacterized protein</fullName>
    </submittedName>
</protein>
<name>A0AAJ8E134_ASPNG</name>
<reference evidence="1" key="2">
    <citation type="submission" date="2025-08" db="UniProtKB">
        <authorList>
            <consortium name="RefSeq"/>
        </authorList>
    </citation>
    <scope>IDENTIFICATION</scope>
</reference>
<accession>A0AAJ8E134</accession>
<evidence type="ECO:0000313" key="1">
    <source>
        <dbReference type="RefSeq" id="XP_059602811.1"/>
    </source>
</evidence>
<proteinExistence type="predicted"/>
<dbReference type="GeneID" id="84593580"/>
<sequence length="119" mass="12552">MIAIRSLGAIIACSSVSPSSPISGGGKESGPVGDHYLTIALMMKTMGVSSMSPAQAVVYSRRLCLGAAVGVGKLAAIRTGYINGIETTRQQWQGMTQRETAEKWRNVLAAEVIDRQPGE</sequence>